<feature type="domain" description="KAP NTPase" evidence="1">
    <location>
        <begin position="24"/>
        <end position="271"/>
    </location>
</feature>
<protein>
    <recommendedName>
        <fullName evidence="1">KAP NTPase domain-containing protein</fullName>
    </recommendedName>
</protein>
<evidence type="ECO:0000313" key="3">
    <source>
        <dbReference type="Proteomes" id="UP000772151"/>
    </source>
</evidence>
<name>A0A927WEK8_SELRU</name>
<gene>
    <name evidence="2" type="ORF">E7203_07370</name>
</gene>
<dbReference type="Pfam" id="PF07693">
    <property type="entry name" value="KAP_NTPase"/>
    <property type="match status" value="1"/>
</dbReference>
<comment type="caution">
    <text evidence="2">The sequence shown here is derived from an EMBL/GenBank/DDBJ whole genome shotgun (WGS) entry which is preliminary data.</text>
</comment>
<organism evidence="2 3">
    <name type="scientific">Selenomonas ruminantium</name>
    <dbReference type="NCBI Taxonomy" id="971"/>
    <lineage>
        <taxon>Bacteria</taxon>
        <taxon>Bacillati</taxon>
        <taxon>Bacillota</taxon>
        <taxon>Negativicutes</taxon>
        <taxon>Selenomonadales</taxon>
        <taxon>Selenomonadaceae</taxon>
        <taxon>Selenomonas</taxon>
    </lineage>
</organism>
<dbReference type="EMBL" id="SVCA01000005">
    <property type="protein sequence ID" value="MBE6085268.1"/>
    <property type="molecule type" value="Genomic_DNA"/>
</dbReference>
<accession>A0A927WEK8</accession>
<sequence length="483" mass="56697">MWEMNDCMAADDLCRKEQIDILNREPFIQMIYDFIETYRRNKQGGSFGVYGDWGTGKSFILDKLERQLNEDDFEGKYFVIKYNAWSYDYYDEPLIALLASIKDDLAKNGWIDKDKEFFNKKLKSVLYYLGKLVTLSNVGNALVAKMLNDAFGGIEKIAKERDIENKNVSIDKNSFLKLALTEFKDLLKQIADDRVVVFIVDELDRCLPQYQIKVLERIHHLLDGMSGICIYAISEKQLRYTVKSIFGENVDFYGYMKKFIDYSIVLKNAAVNDKVLERHGDTWGKFQTMEPKSNDEIIQKLIQAMLSGMNIRVQEKIWEKQNILHAIAFHQQKKQPRLVLGCEIMILAMLERQGRYKPIRNDIYKWKFGEIDIRAFINDFFRTNAPEPLLQLEDNLLEYLMEYVKKANDNIVSHGFVRSFPSQMPIVSCADSIELQILCLWTYVIDCIRVKWTDVPDTIKILREQLKNFYNKAKMMQDEILEQ</sequence>
<dbReference type="InterPro" id="IPR011646">
    <property type="entry name" value="KAP_P-loop"/>
</dbReference>
<proteinExistence type="predicted"/>
<reference evidence="2" key="1">
    <citation type="submission" date="2019-04" db="EMBL/GenBank/DDBJ databases">
        <title>Evolution of Biomass-Degrading Anaerobic Consortia Revealed by Metagenomics.</title>
        <authorList>
            <person name="Peng X."/>
        </authorList>
    </citation>
    <scope>NUCLEOTIDE SEQUENCE</scope>
    <source>
        <strain evidence="2">SIG242</strain>
    </source>
</reference>
<dbReference type="AlphaFoldDB" id="A0A927WEK8"/>
<dbReference type="Gene3D" id="3.40.50.300">
    <property type="entry name" value="P-loop containing nucleotide triphosphate hydrolases"/>
    <property type="match status" value="1"/>
</dbReference>
<evidence type="ECO:0000313" key="2">
    <source>
        <dbReference type="EMBL" id="MBE6085268.1"/>
    </source>
</evidence>
<evidence type="ECO:0000259" key="1">
    <source>
        <dbReference type="Pfam" id="PF07693"/>
    </source>
</evidence>
<dbReference type="Proteomes" id="UP000772151">
    <property type="component" value="Unassembled WGS sequence"/>
</dbReference>
<dbReference type="SUPFAM" id="SSF52540">
    <property type="entry name" value="P-loop containing nucleoside triphosphate hydrolases"/>
    <property type="match status" value="1"/>
</dbReference>
<dbReference type="InterPro" id="IPR027417">
    <property type="entry name" value="P-loop_NTPase"/>
</dbReference>